<dbReference type="Gene3D" id="1.10.150.50">
    <property type="entry name" value="Transcription Factor, Ets-1"/>
    <property type="match status" value="1"/>
</dbReference>
<name>A0A820WHX2_9BILA</name>
<accession>A0A820WHX2</accession>
<protein>
    <recommendedName>
        <fullName evidence="3">SAM domain-containing protein</fullName>
    </recommendedName>
</protein>
<comment type="caution">
    <text evidence="1">The sequence shown here is derived from an EMBL/GenBank/DDBJ whole genome shotgun (WGS) entry which is preliminary data.</text>
</comment>
<dbReference type="Proteomes" id="UP000663862">
    <property type="component" value="Unassembled WGS sequence"/>
</dbReference>
<dbReference type="GO" id="GO:0005634">
    <property type="term" value="C:nucleus"/>
    <property type="evidence" value="ECO:0007669"/>
    <property type="project" value="TreeGrafter"/>
</dbReference>
<evidence type="ECO:0000313" key="2">
    <source>
        <dbReference type="Proteomes" id="UP000663862"/>
    </source>
</evidence>
<evidence type="ECO:0000313" key="1">
    <source>
        <dbReference type="EMBL" id="CAF4517067.1"/>
    </source>
</evidence>
<gene>
    <name evidence="1" type="ORF">TSG867_LOCUS22298</name>
</gene>
<dbReference type="SUPFAM" id="SSF47769">
    <property type="entry name" value="SAM/Pointed domain"/>
    <property type="match status" value="1"/>
</dbReference>
<dbReference type="GO" id="GO:0003682">
    <property type="term" value="F:chromatin binding"/>
    <property type="evidence" value="ECO:0007669"/>
    <property type="project" value="TreeGrafter"/>
</dbReference>
<sequence length="225" mass="26037">MIFLLLNDRVELLNKPRFLFFIEHLVEVPDHHIHKRVVFRNQAHWILEAIRLPGFSIGNQPILFSFNETNENSFKSSNTTSINISQQQPTPFVSFVFNTATIVPSSTGYIRNDCSSVMHTNQHIPSSSLEDFRQTIHTVLQYRLKQQVLLVHPKEWTTAQVGKFIRHITNDFIAQDFVKNDIDGEGLLLLLTKDDSFYDMKIVLGPSIKILNKITNIRMLEQVYA</sequence>
<organism evidence="1 2">
    <name type="scientific">Rotaria socialis</name>
    <dbReference type="NCBI Taxonomy" id="392032"/>
    <lineage>
        <taxon>Eukaryota</taxon>
        <taxon>Metazoa</taxon>
        <taxon>Spiralia</taxon>
        <taxon>Gnathifera</taxon>
        <taxon>Rotifera</taxon>
        <taxon>Eurotatoria</taxon>
        <taxon>Bdelloidea</taxon>
        <taxon>Philodinida</taxon>
        <taxon>Philodinidae</taxon>
        <taxon>Rotaria</taxon>
    </lineage>
</organism>
<dbReference type="GO" id="GO:0045892">
    <property type="term" value="P:negative regulation of DNA-templated transcription"/>
    <property type="evidence" value="ECO:0007669"/>
    <property type="project" value="TreeGrafter"/>
</dbReference>
<proteinExistence type="predicted"/>
<dbReference type="PANTHER" id="PTHR12247:SF131">
    <property type="entry name" value="LD05287P"/>
    <property type="match status" value="1"/>
</dbReference>
<dbReference type="GO" id="GO:0042393">
    <property type="term" value="F:histone binding"/>
    <property type="evidence" value="ECO:0007669"/>
    <property type="project" value="TreeGrafter"/>
</dbReference>
<dbReference type="EMBL" id="CAJOBQ010001803">
    <property type="protein sequence ID" value="CAF4517067.1"/>
    <property type="molecule type" value="Genomic_DNA"/>
</dbReference>
<dbReference type="InterPro" id="IPR050548">
    <property type="entry name" value="PcG_chromatin_remod_factors"/>
</dbReference>
<dbReference type="PANTHER" id="PTHR12247">
    <property type="entry name" value="POLYCOMB GROUP PROTEIN"/>
    <property type="match status" value="1"/>
</dbReference>
<dbReference type="AlphaFoldDB" id="A0A820WHX2"/>
<dbReference type="InterPro" id="IPR013761">
    <property type="entry name" value="SAM/pointed_sf"/>
</dbReference>
<evidence type="ECO:0008006" key="3">
    <source>
        <dbReference type="Google" id="ProtNLM"/>
    </source>
</evidence>
<reference evidence="1" key="1">
    <citation type="submission" date="2021-02" db="EMBL/GenBank/DDBJ databases">
        <authorList>
            <person name="Nowell W R."/>
        </authorList>
    </citation>
    <scope>NUCLEOTIDE SEQUENCE</scope>
</reference>